<dbReference type="Gramene" id="C.cajan_18289.t">
    <property type="protein sequence ID" value="C.cajan_18289.t.cds1"/>
    <property type="gene ID" value="C.cajan_18289"/>
</dbReference>
<keyword evidence="2" id="KW-1185">Reference proteome</keyword>
<reference evidence="1 2" key="1">
    <citation type="journal article" date="2012" name="Nat. Biotechnol.">
        <title>Draft genome sequence of pigeonpea (Cajanus cajan), an orphan legume crop of resource-poor farmers.</title>
        <authorList>
            <person name="Varshney R.K."/>
            <person name="Chen W."/>
            <person name="Li Y."/>
            <person name="Bharti A.K."/>
            <person name="Saxena R.K."/>
            <person name="Schlueter J.A."/>
            <person name="Donoghue M.T."/>
            <person name="Azam S."/>
            <person name="Fan G."/>
            <person name="Whaley A.M."/>
            <person name="Farmer A.D."/>
            <person name="Sheridan J."/>
            <person name="Iwata A."/>
            <person name="Tuteja R."/>
            <person name="Penmetsa R.V."/>
            <person name="Wu W."/>
            <person name="Upadhyaya H.D."/>
            <person name="Yang S.P."/>
            <person name="Shah T."/>
            <person name="Saxena K.B."/>
            <person name="Michael T."/>
            <person name="McCombie W.R."/>
            <person name="Yang B."/>
            <person name="Zhang G."/>
            <person name="Yang H."/>
            <person name="Wang J."/>
            <person name="Spillane C."/>
            <person name="Cook D.R."/>
            <person name="May G.D."/>
            <person name="Xu X."/>
            <person name="Jackson S.A."/>
        </authorList>
    </citation>
    <scope>NUCLEOTIDE SEQUENCE [LARGE SCALE GENOMIC DNA]</scope>
    <source>
        <strain evidence="2">cv. Asha</strain>
    </source>
</reference>
<proteinExistence type="predicted"/>
<dbReference type="AlphaFoldDB" id="A0A151TB02"/>
<name>A0A151TB02_CAJCA</name>
<sequence length="60" mass="6770">MLIRQHPTSIISIPKLANNLNSIRQLTQDLNCPIIFFHSHCVFQDLAGKTILIAKEQDGL</sequence>
<evidence type="ECO:0000313" key="2">
    <source>
        <dbReference type="Proteomes" id="UP000075243"/>
    </source>
</evidence>
<evidence type="ECO:0000313" key="1">
    <source>
        <dbReference type="EMBL" id="KYP64232.1"/>
    </source>
</evidence>
<organism evidence="1 2">
    <name type="scientific">Cajanus cajan</name>
    <name type="common">Pigeon pea</name>
    <name type="synonym">Cajanus indicus</name>
    <dbReference type="NCBI Taxonomy" id="3821"/>
    <lineage>
        <taxon>Eukaryota</taxon>
        <taxon>Viridiplantae</taxon>
        <taxon>Streptophyta</taxon>
        <taxon>Embryophyta</taxon>
        <taxon>Tracheophyta</taxon>
        <taxon>Spermatophyta</taxon>
        <taxon>Magnoliopsida</taxon>
        <taxon>eudicotyledons</taxon>
        <taxon>Gunneridae</taxon>
        <taxon>Pentapetalae</taxon>
        <taxon>rosids</taxon>
        <taxon>fabids</taxon>
        <taxon>Fabales</taxon>
        <taxon>Fabaceae</taxon>
        <taxon>Papilionoideae</taxon>
        <taxon>50 kb inversion clade</taxon>
        <taxon>NPAAA clade</taxon>
        <taxon>indigoferoid/millettioid clade</taxon>
        <taxon>Phaseoleae</taxon>
        <taxon>Cajanus</taxon>
    </lineage>
</organism>
<dbReference type="EMBL" id="CM003609">
    <property type="protein sequence ID" value="KYP64232.1"/>
    <property type="molecule type" value="Genomic_DNA"/>
</dbReference>
<accession>A0A151TB02</accession>
<gene>
    <name evidence="1" type="ORF">KK1_018823</name>
</gene>
<protein>
    <submittedName>
        <fullName evidence="1">Uncharacterized protein</fullName>
    </submittedName>
</protein>
<dbReference type="Proteomes" id="UP000075243">
    <property type="component" value="Chromosome 7"/>
</dbReference>